<gene>
    <name evidence="2" type="ORF">niasHS_008014</name>
</gene>
<dbReference type="PANTHER" id="PTHR45774">
    <property type="entry name" value="BTB/POZ DOMAIN-CONTAINING"/>
    <property type="match status" value="1"/>
</dbReference>
<dbReference type="Proteomes" id="UP001620645">
    <property type="component" value="Unassembled WGS sequence"/>
</dbReference>
<dbReference type="EMBL" id="JBICCN010000159">
    <property type="protein sequence ID" value="KAL3088367.1"/>
    <property type="molecule type" value="Genomic_DNA"/>
</dbReference>
<name>A0ABD2JCQ5_HETSC</name>
<protein>
    <recommendedName>
        <fullName evidence="1">BTB domain-containing protein</fullName>
    </recommendedName>
</protein>
<evidence type="ECO:0000313" key="2">
    <source>
        <dbReference type="EMBL" id="KAL3088367.1"/>
    </source>
</evidence>
<dbReference type="Gene3D" id="3.30.710.10">
    <property type="entry name" value="Potassium Channel Kv1.1, Chain A"/>
    <property type="match status" value="1"/>
</dbReference>
<keyword evidence="3" id="KW-1185">Reference proteome</keyword>
<dbReference type="InterPro" id="IPR011333">
    <property type="entry name" value="SKP1/BTB/POZ_sf"/>
</dbReference>
<dbReference type="InterPro" id="IPR000210">
    <property type="entry name" value="BTB/POZ_dom"/>
</dbReference>
<feature type="domain" description="BTB" evidence="1">
    <location>
        <begin position="19"/>
        <end position="94"/>
    </location>
</feature>
<dbReference type="Pfam" id="PF00651">
    <property type="entry name" value="BTB"/>
    <property type="match status" value="1"/>
</dbReference>
<dbReference type="SMART" id="SM00225">
    <property type="entry name" value="BTB"/>
    <property type="match status" value="1"/>
</dbReference>
<dbReference type="PROSITE" id="PS50097">
    <property type="entry name" value="BTB"/>
    <property type="match status" value="1"/>
</dbReference>
<dbReference type="AlphaFoldDB" id="A0ABD2JCQ5"/>
<organism evidence="2 3">
    <name type="scientific">Heterodera schachtii</name>
    <name type="common">Sugarbeet cyst nematode worm</name>
    <name type="synonym">Tylenchus schachtii</name>
    <dbReference type="NCBI Taxonomy" id="97005"/>
    <lineage>
        <taxon>Eukaryota</taxon>
        <taxon>Metazoa</taxon>
        <taxon>Ecdysozoa</taxon>
        <taxon>Nematoda</taxon>
        <taxon>Chromadorea</taxon>
        <taxon>Rhabditida</taxon>
        <taxon>Tylenchina</taxon>
        <taxon>Tylenchomorpha</taxon>
        <taxon>Tylenchoidea</taxon>
        <taxon>Heteroderidae</taxon>
        <taxon>Heteroderinae</taxon>
        <taxon>Heterodera</taxon>
    </lineage>
</organism>
<accession>A0ABD2JCQ5</accession>
<evidence type="ECO:0000259" key="1">
    <source>
        <dbReference type="PROSITE" id="PS50097"/>
    </source>
</evidence>
<comment type="caution">
    <text evidence="2">The sequence shown here is derived from an EMBL/GenBank/DDBJ whole genome shotgun (WGS) entry which is preliminary data.</text>
</comment>
<dbReference type="SUPFAM" id="SSF54695">
    <property type="entry name" value="POZ domain"/>
    <property type="match status" value="1"/>
</dbReference>
<proteinExistence type="predicted"/>
<sequence>MSQKATNWMKLILLTGEYADVHFMVGDEKERISAHKLILKNASDVFKAMFRFDANKERTENANVDSHVEVPDVEPAAFKVMLSFIYADDLSELDGDNAMAVLYAAKKYNIPDLVGPSLKIPIPKLRNVFSACAQTRLFNLEIYAENG</sequence>
<evidence type="ECO:0000313" key="3">
    <source>
        <dbReference type="Proteomes" id="UP001620645"/>
    </source>
</evidence>
<dbReference type="PANTHER" id="PTHR45774:SF3">
    <property type="entry name" value="BTB (POZ) DOMAIN-CONTAINING 2B-RELATED"/>
    <property type="match status" value="1"/>
</dbReference>
<reference evidence="2 3" key="1">
    <citation type="submission" date="2024-10" db="EMBL/GenBank/DDBJ databases">
        <authorList>
            <person name="Kim D."/>
        </authorList>
    </citation>
    <scope>NUCLEOTIDE SEQUENCE [LARGE SCALE GENOMIC DNA]</scope>
    <source>
        <strain evidence="2">Taebaek</strain>
    </source>
</reference>